<evidence type="ECO:0000313" key="2">
    <source>
        <dbReference type="EMBL" id="RKR20494.1"/>
    </source>
</evidence>
<name>A0A495EU17_9MICC</name>
<sequence length="137" mass="14097">MKRRGLFLIMLGMLVTVLSVAAMSHGPVGTICPATGYAYTGDVELIFAHEPESVAACLGEGCTPSPVARTADGRWLVPQSAPYLAPSVSVTSVSVDAVGASGARVARTLAIETESTGEHPDGPQCGGPFRFKPVTVP</sequence>
<protein>
    <recommendedName>
        <fullName evidence="4">Secreted protein</fullName>
    </recommendedName>
</protein>
<organism evidence="2 3">
    <name type="scientific">Arthrobacter oryzae</name>
    <dbReference type="NCBI Taxonomy" id="409290"/>
    <lineage>
        <taxon>Bacteria</taxon>
        <taxon>Bacillati</taxon>
        <taxon>Actinomycetota</taxon>
        <taxon>Actinomycetes</taxon>
        <taxon>Micrococcales</taxon>
        <taxon>Micrococcaceae</taxon>
        <taxon>Arthrobacter</taxon>
    </lineage>
</organism>
<dbReference type="OrthoDB" id="5084158at2"/>
<dbReference type="RefSeq" id="WP_120951002.1">
    <property type="nucleotide sequence ID" value="NZ_RBIR01000002.1"/>
</dbReference>
<proteinExistence type="predicted"/>
<feature type="signal peptide" evidence="1">
    <location>
        <begin position="1"/>
        <end position="21"/>
    </location>
</feature>
<gene>
    <name evidence="2" type="ORF">C8D78_1129</name>
</gene>
<evidence type="ECO:0008006" key="4">
    <source>
        <dbReference type="Google" id="ProtNLM"/>
    </source>
</evidence>
<feature type="chain" id="PRO_5039164949" description="Secreted protein" evidence="1">
    <location>
        <begin position="22"/>
        <end position="137"/>
    </location>
</feature>
<evidence type="ECO:0000256" key="1">
    <source>
        <dbReference type="SAM" id="SignalP"/>
    </source>
</evidence>
<dbReference type="Proteomes" id="UP000276055">
    <property type="component" value="Unassembled WGS sequence"/>
</dbReference>
<evidence type="ECO:0000313" key="3">
    <source>
        <dbReference type="Proteomes" id="UP000276055"/>
    </source>
</evidence>
<dbReference type="AlphaFoldDB" id="A0A495EU17"/>
<accession>A0A495EU17</accession>
<reference evidence="2 3" key="1">
    <citation type="submission" date="2018-10" db="EMBL/GenBank/DDBJ databases">
        <title>Genomic Encyclopedia of Type Strains, Phase IV (KMG-IV): sequencing the most valuable type-strain genomes for metagenomic binning, comparative biology and taxonomic classification.</title>
        <authorList>
            <person name="Goeker M."/>
        </authorList>
    </citation>
    <scope>NUCLEOTIDE SEQUENCE [LARGE SCALE GENOMIC DNA]</scope>
    <source>
        <strain evidence="2 3">DSM 25586</strain>
    </source>
</reference>
<dbReference type="EMBL" id="RBIR01000002">
    <property type="protein sequence ID" value="RKR20494.1"/>
    <property type="molecule type" value="Genomic_DNA"/>
</dbReference>
<keyword evidence="1" id="KW-0732">Signal</keyword>
<comment type="caution">
    <text evidence="2">The sequence shown here is derived from an EMBL/GenBank/DDBJ whole genome shotgun (WGS) entry which is preliminary data.</text>
</comment>